<dbReference type="AlphaFoldDB" id="A0A3P1ATJ1"/>
<comment type="caution">
    <text evidence="1">The sequence shown here is derived from an EMBL/GenBank/DDBJ whole genome shotgun (WGS) entry which is preliminary data.</text>
</comment>
<dbReference type="Proteomes" id="UP000268372">
    <property type="component" value="Unassembled WGS sequence"/>
</dbReference>
<organism evidence="1 2">
    <name type="scientific">Paenimyroides viscosum</name>
    <dbReference type="NCBI Taxonomy" id="2488729"/>
    <lineage>
        <taxon>Bacteria</taxon>
        <taxon>Pseudomonadati</taxon>
        <taxon>Bacteroidota</taxon>
        <taxon>Flavobacteriia</taxon>
        <taxon>Flavobacteriales</taxon>
        <taxon>Flavobacteriaceae</taxon>
        <taxon>Paenimyroides</taxon>
    </lineage>
</organism>
<gene>
    <name evidence="1" type="ORF">EG242_12160</name>
</gene>
<keyword evidence="2" id="KW-1185">Reference proteome</keyword>
<accession>A0A3P1ATJ1</accession>
<reference evidence="1 2" key="1">
    <citation type="submission" date="2018-11" db="EMBL/GenBank/DDBJ databases">
        <title>Flavobacterium sp. nov., YIM 102796 draft genome.</title>
        <authorList>
            <person name="Li G."/>
            <person name="Jiang Y."/>
        </authorList>
    </citation>
    <scope>NUCLEOTIDE SEQUENCE [LARGE SCALE GENOMIC DNA]</scope>
    <source>
        <strain evidence="1 2">YIM 102796</strain>
    </source>
</reference>
<evidence type="ECO:0000313" key="1">
    <source>
        <dbReference type="EMBL" id="RRA92020.1"/>
    </source>
</evidence>
<dbReference type="RefSeq" id="WP_124900135.1">
    <property type="nucleotide sequence ID" value="NZ_RQTJ01000032.1"/>
</dbReference>
<name>A0A3P1ATJ1_9FLAO</name>
<dbReference type="EMBL" id="RQTJ01000032">
    <property type="protein sequence ID" value="RRA92020.1"/>
    <property type="molecule type" value="Genomic_DNA"/>
</dbReference>
<proteinExistence type="predicted"/>
<evidence type="ECO:0000313" key="2">
    <source>
        <dbReference type="Proteomes" id="UP000268372"/>
    </source>
</evidence>
<protein>
    <submittedName>
        <fullName evidence="1">Uncharacterized protein</fullName>
    </submittedName>
</protein>
<sequence length="130" mass="15628">MKEEQIIYALKNGDPIRILGDDIAKNYEIKIKNDKKLNLSTLRIWRLYEDLYMDLKDHNENIIYSIPNEKIRLKVCLIGDEAKDFFYKMINLSEYPFFEYELKLGDYHLKKGIFEENNQIIAFDFTNSNF</sequence>